<dbReference type="SUPFAM" id="SSF51905">
    <property type="entry name" value="FAD/NAD(P)-binding domain"/>
    <property type="match status" value="1"/>
</dbReference>
<gene>
    <name evidence="7" type="ORF">APLA_LOCUS6915</name>
</gene>
<evidence type="ECO:0000256" key="4">
    <source>
        <dbReference type="ARBA" id="ARBA00022827"/>
    </source>
</evidence>
<sequence>MESESGSLHNTNGYLGVTRPDWSHRTSEYLDAFKQNGHEILIENNGHQQLGYAPASFTAEKNIRQSTAFLKPVQNRKKLYVLKNTKARKILFDKWKRAVGVELKSTNRKVTQVRARKEVVLSAGAINSPQLLTISGVGPKEHLEKMSTDVLLNSPNVGRNLQDHPVVPIVITRDKKFSSVIENIDPLKYLDHFPMPVIVGFAALNKSQAKETKLRGALVALVAHVQPKSRGTIILRTSDQEGSPLIYSGYYTNNEDLEDLAKYVEDYVSVMNTRYFRNLKPEIIDFKVPQCQDLKFPSHEYWKCYILNLSSSHYHPVGTCAMGVKGVGVVDERLRVRGVRGLRVVDASVMPTITRGNTNAPTKTITEKAADMIKHDYGIYE</sequence>
<dbReference type="Pfam" id="PF00732">
    <property type="entry name" value="GMC_oxred_N"/>
    <property type="match status" value="1"/>
</dbReference>
<dbReference type="PANTHER" id="PTHR11552:SF147">
    <property type="entry name" value="CHOLINE DEHYDROGENASE, MITOCHONDRIAL"/>
    <property type="match status" value="1"/>
</dbReference>
<dbReference type="OrthoDB" id="238316at2759"/>
<dbReference type="InterPro" id="IPR007867">
    <property type="entry name" value="GMC_OxRtase_C"/>
</dbReference>
<dbReference type="Gene3D" id="3.30.560.10">
    <property type="entry name" value="Glucose Oxidase, domain 3"/>
    <property type="match status" value="2"/>
</dbReference>
<evidence type="ECO:0000256" key="5">
    <source>
        <dbReference type="ARBA" id="ARBA00023002"/>
    </source>
</evidence>
<dbReference type="InterPro" id="IPR036188">
    <property type="entry name" value="FAD/NAD-bd_sf"/>
</dbReference>
<keyword evidence="4" id="KW-0274">FAD</keyword>
<name>A0A8S0ZQT9_ARCPL</name>
<dbReference type="AlphaFoldDB" id="A0A8S0ZQT9"/>
<dbReference type="EMBL" id="CADEBD010000299">
    <property type="protein sequence ID" value="CAB3235225.1"/>
    <property type="molecule type" value="Genomic_DNA"/>
</dbReference>
<dbReference type="Gene3D" id="4.10.450.10">
    <property type="entry name" value="Glucose Oxidase, domain 2"/>
    <property type="match status" value="1"/>
</dbReference>
<evidence type="ECO:0000313" key="8">
    <source>
        <dbReference type="Proteomes" id="UP000494256"/>
    </source>
</evidence>
<feature type="domain" description="Glucose-methanol-choline oxidoreductase N-terminal" evidence="6">
    <location>
        <begin position="124"/>
        <end position="138"/>
    </location>
</feature>
<dbReference type="GO" id="GO:0050660">
    <property type="term" value="F:flavin adenine dinucleotide binding"/>
    <property type="evidence" value="ECO:0007669"/>
    <property type="project" value="InterPro"/>
</dbReference>
<dbReference type="GO" id="GO:0016614">
    <property type="term" value="F:oxidoreductase activity, acting on CH-OH group of donors"/>
    <property type="evidence" value="ECO:0007669"/>
    <property type="project" value="InterPro"/>
</dbReference>
<reference evidence="7 8" key="1">
    <citation type="submission" date="2020-04" db="EMBL/GenBank/DDBJ databases">
        <authorList>
            <person name="Wallbank WR R."/>
            <person name="Pardo Diaz C."/>
            <person name="Kozak K."/>
            <person name="Martin S."/>
            <person name="Jiggins C."/>
            <person name="Moest M."/>
            <person name="Warren A I."/>
            <person name="Byers J.R.P. K."/>
            <person name="Montejo-Kovacevich G."/>
            <person name="Yen C E."/>
        </authorList>
    </citation>
    <scope>NUCLEOTIDE SEQUENCE [LARGE SCALE GENOMIC DNA]</scope>
</reference>
<protein>
    <recommendedName>
        <fullName evidence="6">Glucose-methanol-choline oxidoreductase N-terminal domain-containing protein</fullName>
    </recommendedName>
</protein>
<accession>A0A8S0ZQT9</accession>
<comment type="similarity">
    <text evidence="2">Belongs to the GMC oxidoreductase family.</text>
</comment>
<evidence type="ECO:0000259" key="6">
    <source>
        <dbReference type="PROSITE" id="PS00624"/>
    </source>
</evidence>
<dbReference type="InterPro" id="IPR027424">
    <property type="entry name" value="Glucose_Oxidase_domain_2"/>
</dbReference>
<evidence type="ECO:0000256" key="3">
    <source>
        <dbReference type="ARBA" id="ARBA00022630"/>
    </source>
</evidence>
<dbReference type="SUPFAM" id="SSF54373">
    <property type="entry name" value="FAD-linked reductases, C-terminal domain"/>
    <property type="match status" value="1"/>
</dbReference>
<keyword evidence="3" id="KW-0285">Flavoprotein</keyword>
<comment type="cofactor">
    <cofactor evidence="1">
        <name>FAD</name>
        <dbReference type="ChEBI" id="CHEBI:57692"/>
    </cofactor>
</comment>
<dbReference type="Gene3D" id="3.50.50.60">
    <property type="entry name" value="FAD/NAD(P)-binding domain"/>
    <property type="match status" value="2"/>
</dbReference>
<evidence type="ECO:0000256" key="2">
    <source>
        <dbReference type="ARBA" id="ARBA00010790"/>
    </source>
</evidence>
<evidence type="ECO:0000313" key="7">
    <source>
        <dbReference type="EMBL" id="CAB3235225.1"/>
    </source>
</evidence>
<dbReference type="PROSITE" id="PS00624">
    <property type="entry name" value="GMC_OXRED_2"/>
    <property type="match status" value="1"/>
</dbReference>
<evidence type="ECO:0000256" key="1">
    <source>
        <dbReference type="ARBA" id="ARBA00001974"/>
    </source>
</evidence>
<dbReference type="InterPro" id="IPR000172">
    <property type="entry name" value="GMC_OxRdtase_N"/>
</dbReference>
<keyword evidence="5" id="KW-0560">Oxidoreductase</keyword>
<comment type="caution">
    <text evidence="7">The sequence shown here is derived from an EMBL/GenBank/DDBJ whole genome shotgun (WGS) entry which is preliminary data.</text>
</comment>
<dbReference type="InterPro" id="IPR012132">
    <property type="entry name" value="GMC_OxRdtase"/>
</dbReference>
<dbReference type="Pfam" id="PF05199">
    <property type="entry name" value="GMC_oxred_C"/>
    <property type="match status" value="1"/>
</dbReference>
<dbReference type="Proteomes" id="UP000494256">
    <property type="component" value="Unassembled WGS sequence"/>
</dbReference>
<organism evidence="7 8">
    <name type="scientific">Arctia plantaginis</name>
    <name type="common">Wood tiger moth</name>
    <name type="synonym">Phalaena plantaginis</name>
    <dbReference type="NCBI Taxonomy" id="874455"/>
    <lineage>
        <taxon>Eukaryota</taxon>
        <taxon>Metazoa</taxon>
        <taxon>Ecdysozoa</taxon>
        <taxon>Arthropoda</taxon>
        <taxon>Hexapoda</taxon>
        <taxon>Insecta</taxon>
        <taxon>Pterygota</taxon>
        <taxon>Neoptera</taxon>
        <taxon>Endopterygota</taxon>
        <taxon>Lepidoptera</taxon>
        <taxon>Glossata</taxon>
        <taxon>Ditrysia</taxon>
        <taxon>Noctuoidea</taxon>
        <taxon>Erebidae</taxon>
        <taxon>Arctiinae</taxon>
        <taxon>Arctia</taxon>
    </lineage>
</organism>
<dbReference type="PANTHER" id="PTHR11552">
    <property type="entry name" value="GLUCOSE-METHANOL-CHOLINE GMC OXIDOREDUCTASE"/>
    <property type="match status" value="1"/>
</dbReference>
<proteinExistence type="inferred from homology"/>